<protein>
    <recommendedName>
        <fullName evidence="3">IS6 family transposase</fullName>
    </recommendedName>
</protein>
<dbReference type="EMBL" id="JAIRBM010000016">
    <property type="protein sequence ID" value="MBZ6078199.1"/>
    <property type="molecule type" value="Genomic_DNA"/>
</dbReference>
<name>A0ABS7VRL5_9HYPH</name>
<gene>
    <name evidence="1" type="ORF">K9B37_18195</name>
</gene>
<evidence type="ECO:0000313" key="1">
    <source>
        <dbReference type="EMBL" id="MBZ6078199.1"/>
    </source>
</evidence>
<reference evidence="1 2" key="1">
    <citation type="submission" date="2021-09" db="EMBL/GenBank/DDBJ databases">
        <title>The complete genome sequence of a new microorganism.</title>
        <authorList>
            <person name="Zi Z."/>
        </authorList>
    </citation>
    <scope>NUCLEOTIDE SEQUENCE [LARGE SCALE GENOMIC DNA]</scope>
    <source>
        <strain evidence="1 2">WGZ8</strain>
    </source>
</reference>
<organism evidence="1 2">
    <name type="scientific">Microvirga puerhi</name>
    <dbReference type="NCBI Taxonomy" id="2876078"/>
    <lineage>
        <taxon>Bacteria</taxon>
        <taxon>Pseudomonadati</taxon>
        <taxon>Pseudomonadota</taxon>
        <taxon>Alphaproteobacteria</taxon>
        <taxon>Hyphomicrobiales</taxon>
        <taxon>Methylobacteriaceae</taxon>
        <taxon>Microvirga</taxon>
    </lineage>
</organism>
<comment type="caution">
    <text evidence="1">The sequence shown here is derived from an EMBL/GenBank/DDBJ whole genome shotgun (WGS) entry which is preliminary data.</text>
</comment>
<proteinExistence type="predicted"/>
<dbReference type="Proteomes" id="UP000704176">
    <property type="component" value="Unassembled WGS sequence"/>
</dbReference>
<keyword evidence="2" id="KW-1185">Reference proteome</keyword>
<evidence type="ECO:0008006" key="3">
    <source>
        <dbReference type="Google" id="ProtNLM"/>
    </source>
</evidence>
<sequence length="62" mass="7375">MTEAFSYKRSWLPPQIIARAIWWYVRFPVSPWLMEEMLPERGIAVLDVTTTVFPSIWRFVAS</sequence>
<evidence type="ECO:0000313" key="2">
    <source>
        <dbReference type="Proteomes" id="UP000704176"/>
    </source>
</evidence>
<accession>A0ABS7VRL5</accession>